<dbReference type="PANTHER" id="PTHR43240:SF5">
    <property type="entry name" value="1,4-DIHYDROXY-2-NAPHTHOYL-COA THIOESTERASE 1"/>
    <property type="match status" value="1"/>
</dbReference>
<dbReference type="InterPro" id="IPR029069">
    <property type="entry name" value="HotDog_dom_sf"/>
</dbReference>
<reference evidence="4 5" key="1">
    <citation type="submission" date="2018-09" db="EMBL/GenBank/DDBJ databases">
        <authorList>
            <consortium name="Pathogen Informatics"/>
        </authorList>
    </citation>
    <scope>NUCLEOTIDE SEQUENCE [LARGE SCALE GENOMIC DNA]</scope>
    <source>
        <strain evidence="4 5">OH-22767</strain>
    </source>
</reference>
<dbReference type="NCBIfam" id="TIGR00369">
    <property type="entry name" value="unchar_dom_1"/>
    <property type="match status" value="1"/>
</dbReference>
<evidence type="ECO:0000256" key="1">
    <source>
        <dbReference type="ARBA" id="ARBA00008324"/>
    </source>
</evidence>
<dbReference type="CDD" id="cd03443">
    <property type="entry name" value="PaaI_thioesterase"/>
    <property type="match status" value="1"/>
</dbReference>
<dbReference type="Proteomes" id="UP000262142">
    <property type="component" value="Unassembled WGS sequence"/>
</dbReference>
<evidence type="ECO:0000313" key="5">
    <source>
        <dbReference type="Proteomes" id="UP000262142"/>
    </source>
</evidence>
<dbReference type="InterPro" id="IPR006683">
    <property type="entry name" value="Thioestr_dom"/>
</dbReference>
<dbReference type="OrthoDB" id="9798208at2"/>
<dbReference type="EMBL" id="UNSC01000003">
    <property type="protein sequence ID" value="SZD72304.1"/>
    <property type="molecule type" value="Genomic_DNA"/>
</dbReference>
<dbReference type="GO" id="GO:0061522">
    <property type="term" value="F:1,4-dihydroxy-2-naphthoyl-CoA thioesterase activity"/>
    <property type="evidence" value="ECO:0007669"/>
    <property type="project" value="TreeGrafter"/>
</dbReference>
<name>A0A383TXH4_9FLAO</name>
<accession>A0A383TXH4</accession>
<dbReference type="InterPro" id="IPR003736">
    <property type="entry name" value="PAAI_dom"/>
</dbReference>
<dbReference type="RefSeq" id="WP_119059152.1">
    <property type="nucleotide sequence ID" value="NZ_UNSC01000003.1"/>
</dbReference>
<dbReference type="Pfam" id="PF03061">
    <property type="entry name" value="4HBT"/>
    <property type="match status" value="1"/>
</dbReference>
<dbReference type="GO" id="GO:0005829">
    <property type="term" value="C:cytosol"/>
    <property type="evidence" value="ECO:0007669"/>
    <property type="project" value="TreeGrafter"/>
</dbReference>
<evidence type="ECO:0000256" key="2">
    <source>
        <dbReference type="ARBA" id="ARBA00022801"/>
    </source>
</evidence>
<keyword evidence="2 4" id="KW-0378">Hydrolase</keyword>
<comment type="similarity">
    <text evidence="1">Belongs to the thioesterase PaaI family.</text>
</comment>
<dbReference type="Gene3D" id="3.10.129.10">
    <property type="entry name" value="Hotdog Thioesterase"/>
    <property type="match status" value="1"/>
</dbReference>
<organism evidence="4 5">
    <name type="scientific">Candidatus Ornithobacterium hominis</name>
    <dbReference type="NCBI Taxonomy" id="2497989"/>
    <lineage>
        <taxon>Bacteria</taxon>
        <taxon>Pseudomonadati</taxon>
        <taxon>Bacteroidota</taxon>
        <taxon>Flavobacteriia</taxon>
        <taxon>Flavobacteriales</taxon>
        <taxon>Weeksellaceae</taxon>
        <taxon>Ornithobacterium</taxon>
    </lineage>
</organism>
<sequence length="139" mass="15210">MNSKKDILNQIQALNKDTVMEVFDLKYTAFDGESLSAELPVSPKVHQPYGILHGGVNAVLAETVGSLLSALQYSPEDKKGAVGINIQVNHIKAVREGKVTAKASFLKKGRSVDYIEIEIRNDKNELTAQATMTNKIIDL</sequence>
<dbReference type="AlphaFoldDB" id="A0A383TXH4"/>
<evidence type="ECO:0000259" key="3">
    <source>
        <dbReference type="Pfam" id="PF03061"/>
    </source>
</evidence>
<feature type="domain" description="Thioesterase" evidence="3">
    <location>
        <begin position="49"/>
        <end position="127"/>
    </location>
</feature>
<dbReference type="SUPFAM" id="SSF54637">
    <property type="entry name" value="Thioesterase/thiol ester dehydrase-isomerase"/>
    <property type="match status" value="1"/>
</dbReference>
<proteinExistence type="inferred from homology"/>
<gene>
    <name evidence="4" type="ORF">SAMEA104719789_00744</name>
</gene>
<keyword evidence="5" id="KW-1185">Reference proteome</keyword>
<evidence type="ECO:0000313" key="4">
    <source>
        <dbReference type="EMBL" id="SZD72304.1"/>
    </source>
</evidence>
<dbReference type="EC" id="3.1.2.-" evidence="4"/>
<protein>
    <submittedName>
        <fullName evidence="4">Esterase HI_1161</fullName>
        <ecNumber evidence="4">3.1.2.-</ecNumber>
    </submittedName>
</protein>
<dbReference type="PANTHER" id="PTHR43240">
    <property type="entry name" value="1,4-DIHYDROXY-2-NAPHTHOYL-COA THIOESTERASE 1"/>
    <property type="match status" value="1"/>
</dbReference>